<dbReference type="GO" id="GO:0005874">
    <property type="term" value="C:microtubule"/>
    <property type="evidence" value="ECO:0007669"/>
    <property type="project" value="UniProtKB-KW"/>
</dbReference>
<keyword evidence="3" id="KW-0493">Microtubule</keyword>
<feature type="domain" description="Kinesin motor" evidence="9">
    <location>
        <begin position="2"/>
        <end position="141"/>
    </location>
</feature>
<dbReference type="PROSITE" id="PS50067">
    <property type="entry name" value="KINESIN_MOTOR_2"/>
    <property type="match status" value="1"/>
</dbReference>
<reference evidence="10" key="1">
    <citation type="submission" date="2007-07" db="EMBL/GenBank/DDBJ databases">
        <title>PCAP assembly of the Caenorhabditis remanei genome.</title>
        <authorList>
            <consortium name="The Caenorhabditis remanei Sequencing Consortium"/>
            <person name="Wilson R.K."/>
        </authorList>
    </citation>
    <scope>NUCLEOTIDE SEQUENCE [LARGE SCALE GENOMIC DNA]</scope>
    <source>
        <strain evidence="10">PB4641</strain>
    </source>
</reference>
<evidence type="ECO:0000313" key="11">
    <source>
        <dbReference type="Proteomes" id="UP000008281"/>
    </source>
</evidence>
<dbReference type="AlphaFoldDB" id="E3MSQ9"/>
<dbReference type="EMBL" id="DS268473">
    <property type="protein sequence ID" value="EFP08357.1"/>
    <property type="molecule type" value="Genomic_DNA"/>
</dbReference>
<dbReference type="OMA" id="YCFDEYS"/>
<keyword evidence="5 8" id="KW-0067">ATP-binding</keyword>
<sequence length="141" mass="16082">MRISVCVRKRPLNTKELTKNEVDVITIPSREITILHQPQTRVDLTKYLDNQKFRFDYCFDEYSNNELVYRFTAAPLVKTIFDNGNATCFAYGQTGSGKTHTMGGDFSGKKQNASMGIYALTARDVEQSIDEHDFSDIRLAQ</sequence>
<keyword evidence="4 8" id="KW-0547">Nucleotide-binding</keyword>
<dbReference type="STRING" id="31234.E3MSQ9"/>
<dbReference type="SMART" id="SM00129">
    <property type="entry name" value="KISc"/>
    <property type="match status" value="1"/>
</dbReference>
<evidence type="ECO:0000256" key="5">
    <source>
        <dbReference type="ARBA" id="ARBA00022840"/>
    </source>
</evidence>
<dbReference type="SUPFAM" id="SSF52540">
    <property type="entry name" value="P-loop containing nucleoside triphosphate hydrolases"/>
    <property type="match status" value="1"/>
</dbReference>
<comment type="subcellular location">
    <subcellularLocation>
        <location evidence="1">Cytoplasm</location>
        <location evidence="1">Cytoskeleton</location>
    </subcellularLocation>
</comment>
<keyword evidence="7" id="KW-0206">Cytoskeleton</keyword>
<dbReference type="InterPro" id="IPR036961">
    <property type="entry name" value="Kinesin_motor_dom_sf"/>
</dbReference>
<feature type="binding site" evidence="8">
    <location>
        <begin position="92"/>
        <end position="99"/>
    </location>
    <ligand>
        <name>ATP</name>
        <dbReference type="ChEBI" id="CHEBI:30616"/>
    </ligand>
</feature>
<dbReference type="PANTHER" id="PTHR47971">
    <property type="entry name" value="KINESIN-RELATED PROTEIN 6"/>
    <property type="match status" value="1"/>
</dbReference>
<organism evidence="11">
    <name type="scientific">Caenorhabditis remanei</name>
    <name type="common">Caenorhabditis vulgaris</name>
    <dbReference type="NCBI Taxonomy" id="31234"/>
    <lineage>
        <taxon>Eukaryota</taxon>
        <taxon>Metazoa</taxon>
        <taxon>Ecdysozoa</taxon>
        <taxon>Nematoda</taxon>
        <taxon>Chromadorea</taxon>
        <taxon>Rhabditida</taxon>
        <taxon>Rhabditina</taxon>
        <taxon>Rhabditomorpha</taxon>
        <taxon>Rhabditoidea</taxon>
        <taxon>Rhabditidae</taxon>
        <taxon>Peloderinae</taxon>
        <taxon>Caenorhabditis</taxon>
    </lineage>
</organism>
<dbReference type="GO" id="GO:0003777">
    <property type="term" value="F:microtubule motor activity"/>
    <property type="evidence" value="ECO:0007669"/>
    <property type="project" value="InterPro"/>
</dbReference>
<dbReference type="GO" id="GO:0008017">
    <property type="term" value="F:microtubule binding"/>
    <property type="evidence" value="ECO:0007669"/>
    <property type="project" value="InterPro"/>
</dbReference>
<evidence type="ECO:0000256" key="7">
    <source>
        <dbReference type="ARBA" id="ARBA00023212"/>
    </source>
</evidence>
<evidence type="ECO:0000256" key="6">
    <source>
        <dbReference type="ARBA" id="ARBA00023175"/>
    </source>
</evidence>
<dbReference type="InterPro" id="IPR001752">
    <property type="entry name" value="Kinesin_motor_dom"/>
</dbReference>
<dbReference type="Proteomes" id="UP000008281">
    <property type="component" value="Unassembled WGS sequence"/>
</dbReference>
<dbReference type="GO" id="GO:0007019">
    <property type="term" value="P:microtubule depolymerization"/>
    <property type="evidence" value="ECO:0007669"/>
    <property type="project" value="TreeGrafter"/>
</dbReference>
<dbReference type="Pfam" id="PF00225">
    <property type="entry name" value="Kinesin"/>
    <property type="match status" value="1"/>
</dbReference>
<evidence type="ECO:0000256" key="3">
    <source>
        <dbReference type="ARBA" id="ARBA00022701"/>
    </source>
</evidence>
<dbReference type="InterPro" id="IPR027640">
    <property type="entry name" value="Kinesin-like_fam"/>
</dbReference>
<evidence type="ECO:0000256" key="8">
    <source>
        <dbReference type="PROSITE-ProRule" id="PRU00283"/>
    </source>
</evidence>
<keyword evidence="11" id="KW-1185">Reference proteome</keyword>
<proteinExistence type="inferred from homology"/>
<evidence type="ECO:0000259" key="9">
    <source>
        <dbReference type="PROSITE" id="PS50067"/>
    </source>
</evidence>
<dbReference type="PANTHER" id="PTHR47971:SF8">
    <property type="entry name" value="KINESIN-LIKE PROTEIN"/>
    <property type="match status" value="1"/>
</dbReference>
<keyword evidence="6 8" id="KW-0505">Motor protein</keyword>
<protein>
    <recommendedName>
        <fullName evidence="9">Kinesin motor domain-containing protein</fullName>
    </recommendedName>
</protein>
<dbReference type="InterPro" id="IPR027417">
    <property type="entry name" value="P-loop_NTPase"/>
</dbReference>
<dbReference type="eggNOG" id="KOG0246">
    <property type="taxonomic scope" value="Eukaryota"/>
</dbReference>
<dbReference type="InParanoid" id="E3MSQ9"/>
<dbReference type="OrthoDB" id="3176171at2759"/>
<dbReference type="GO" id="GO:0005524">
    <property type="term" value="F:ATP binding"/>
    <property type="evidence" value="ECO:0007669"/>
    <property type="project" value="UniProtKB-UniRule"/>
</dbReference>
<dbReference type="GO" id="GO:0007018">
    <property type="term" value="P:microtubule-based movement"/>
    <property type="evidence" value="ECO:0007669"/>
    <property type="project" value="InterPro"/>
</dbReference>
<comment type="similarity">
    <text evidence="8">Belongs to the TRAFAC class myosin-kinesin ATPase superfamily. Kinesin family.</text>
</comment>
<evidence type="ECO:0000256" key="1">
    <source>
        <dbReference type="ARBA" id="ARBA00004245"/>
    </source>
</evidence>
<dbReference type="HOGENOM" id="CLU_127740_0_0_1"/>
<evidence type="ECO:0000256" key="4">
    <source>
        <dbReference type="ARBA" id="ARBA00022741"/>
    </source>
</evidence>
<gene>
    <name evidence="10" type="ORF">CRE_16238</name>
</gene>
<dbReference type="Gene3D" id="3.40.850.10">
    <property type="entry name" value="Kinesin motor domain"/>
    <property type="match status" value="1"/>
</dbReference>
<accession>E3MSQ9</accession>
<evidence type="ECO:0000256" key="2">
    <source>
        <dbReference type="ARBA" id="ARBA00022490"/>
    </source>
</evidence>
<name>E3MSQ9_CAERE</name>
<keyword evidence="2" id="KW-0963">Cytoplasm</keyword>
<evidence type="ECO:0000313" key="10">
    <source>
        <dbReference type="EMBL" id="EFP08357.1"/>
    </source>
</evidence>